<organism evidence="4 5">
    <name type="scientific">Tigriopus californicus</name>
    <name type="common">Marine copepod</name>
    <dbReference type="NCBI Taxonomy" id="6832"/>
    <lineage>
        <taxon>Eukaryota</taxon>
        <taxon>Metazoa</taxon>
        <taxon>Ecdysozoa</taxon>
        <taxon>Arthropoda</taxon>
        <taxon>Crustacea</taxon>
        <taxon>Multicrustacea</taxon>
        <taxon>Hexanauplia</taxon>
        <taxon>Copepoda</taxon>
        <taxon>Harpacticoida</taxon>
        <taxon>Harpacticidae</taxon>
        <taxon>Tigriopus</taxon>
    </lineage>
</organism>
<dbReference type="SUPFAM" id="SSF52540">
    <property type="entry name" value="P-loop containing nucleoside triphosphate hydrolases"/>
    <property type="match status" value="2"/>
</dbReference>
<evidence type="ECO:0000256" key="2">
    <source>
        <dbReference type="ARBA" id="ARBA00022679"/>
    </source>
</evidence>
<sequence>MGENDFPFTFQTVSHEHEEAKRKVFNDESLEINVTQVMPGRIFLPKAYEEDAKRIYNMELRPDDIWIVTYPKCGTTWTQTAWALKSHKNFKFIWFEDMKKDHKAGLKDLAQFLGYERTEEELDALVKHLTIDNMRDISVAKARNDYEKEFRSKFFRKGQVGDWCNYFQGEALQKWNQWIKRHLEGTDIVMTFK</sequence>
<evidence type="ECO:0000259" key="3">
    <source>
        <dbReference type="Pfam" id="PF00685"/>
    </source>
</evidence>
<dbReference type="EMBL" id="VCGU01000001">
    <property type="protein sequence ID" value="TRY80498.1"/>
    <property type="molecule type" value="Genomic_DNA"/>
</dbReference>
<evidence type="ECO:0000256" key="1">
    <source>
        <dbReference type="ARBA" id="ARBA00005771"/>
    </source>
</evidence>
<gene>
    <name evidence="4" type="ORF">TCAL_13165</name>
</gene>
<reference evidence="4 5" key="1">
    <citation type="journal article" date="2018" name="Nat. Ecol. Evol.">
        <title>Genomic signatures of mitonuclear coevolution across populations of Tigriopus californicus.</title>
        <authorList>
            <person name="Barreto F.S."/>
            <person name="Watson E.T."/>
            <person name="Lima T.G."/>
            <person name="Willett C.S."/>
            <person name="Edmands S."/>
            <person name="Li W."/>
            <person name="Burton R.S."/>
        </authorList>
    </citation>
    <scope>NUCLEOTIDE SEQUENCE [LARGE SCALE GENOMIC DNA]</scope>
    <source>
        <strain evidence="4 5">San Diego</strain>
    </source>
</reference>
<dbReference type="PANTHER" id="PTHR11783">
    <property type="entry name" value="SULFOTRANSFERASE SULT"/>
    <property type="match status" value="1"/>
</dbReference>
<proteinExistence type="inferred from homology"/>
<feature type="domain" description="Sulfotransferase" evidence="3">
    <location>
        <begin position="79"/>
        <end position="186"/>
    </location>
</feature>
<comment type="similarity">
    <text evidence="1">Belongs to the sulfotransferase 1 family.</text>
</comment>
<evidence type="ECO:0000313" key="5">
    <source>
        <dbReference type="Proteomes" id="UP000318571"/>
    </source>
</evidence>
<dbReference type="Gene3D" id="3.40.50.300">
    <property type="entry name" value="P-loop containing nucleotide triphosphate hydrolases"/>
    <property type="match status" value="2"/>
</dbReference>
<dbReference type="Proteomes" id="UP000318571">
    <property type="component" value="Chromosome 12"/>
</dbReference>
<protein>
    <recommendedName>
        <fullName evidence="3">Sulfotransferase domain-containing protein</fullName>
    </recommendedName>
</protein>
<dbReference type="AlphaFoldDB" id="A0A553PS42"/>
<dbReference type="Pfam" id="PF00685">
    <property type="entry name" value="Sulfotransfer_1"/>
    <property type="match status" value="1"/>
</dbReference>
<dbReference type="GO" id="GO:0008146">
    <property type="term" value="F:sulfotransferase activity"/>
    <property type="evidence" value="ECO:0007669"/>
    <property type="project" value="InterPro"/>
</dbReference>
<dbReference type="InterPro" id="IPR000863">
    <property type="entry name" value="Sulfotransferase_dom"/>
</dbReference>
<name>A0A553PS42_TIGCA</name>
<dbReference type="OMA" id="TVSHEHE"/>
<comment type="caution">
    <text evidence="4">The sequence shown here is derived from an EMBL/GenBank/DDBJ whole genome shotgun (WGS) entry which is preliminary data.</text>
</comment>
<keyword evidence="5" id="KW-1185">Reference proteome</keyword>
<evidence type="ECO:0000313" key="4">
    <source>
        <dbReference type="EMBL" id="TRY80498.1"/>
    </source>
</evidence>
<dbReference type="InterPro" id="IPR027417">
    <property type="entry name" value="P-loop_NTPase"/>
</dbReference>
<accession>A0A553PS42</accession>
<keyword evidence="2" id="KW-0808">Transferase</keyword>